<dbReference type="Pfam" id="PF00392">
    <property type="entry name" value="GntR"/>
    <property type="match status" value="1"/>
</dbReference>
<keyword evidence="7" id="KW-0808">Transferase</keyword>
<keyword evidence="2" id="KW-0663">Pyridoxal phosphate</keyword>
<evidence type="ECO:0000256" key="2">
    <source>
        <dbReference type="ARBA" id="ARBA00022898"/>
    </source>
</evidence>
<dbReference type="GO" id="GO:0008483">
    <property type="term" value="F:transaminase activity"/>
    <property type="evidence" value="ECO:0007669"/>
    <property type="project" value="UniProtKB-KW"/>
</dbReference>
<dbReference type="InterPro" id="IPR036388">
    <property type="entry name" value="WH-like_DNA-bd_sf"/>
</dbReference>
<dbReference type="SMART" id="SM00345">
    <property type="entry name" value="HTH_GNTR"/>
    <property type="match status" value="1"/>
</dbReference>
<evidence type="ECO:0000256" key="5">
    <source>
        <dbReference type="ARBA" id="ARBA00023163"/>
    </source>
</evidence>
<evidence type="ECO:0000313" key="7">
    <source>
        <dbReference type="EMBL" id="MCW9706698.1"/>
    </source>
</evidence>
<dbReference type="PROSITE" id="PS50949">
    <property type="entry name" value="HTH_GNTR"/>
    <property type="match status" value="1"/>
</dbReference>
<dbReference type="PANTHER" id="PTHR46577:SF2">
    <property type="entry name" value="TRANSCRIPTIONAL REGULATORY PROTEIN"/>
    <property type="match status" value="1"/>
</dbReference>
<reference evidence="7 8" key="1">
    <citation type="submission" date="2021-03" db="EMBL/GenBank/DDBJ databases">
        <title>Aliifodinibius sp. nov., a new bacterium isolated from saline soil.</title>
        <authorList>
            <person name="Galisteo C."/>
            <person name="De La Haba R."/>
            <person name="Sanchez-Porro C."/>
            <person name="Ventosa A."/>
        </authorList>
    </citation>
    <scope>NUCLEOTIDE SEQUENCE [LARGE SCALE GENOMIC DNA]</scope>
    <source>
        <strain evidence="7 8">1BSP15-2V2</strain>
    </source>
</reference>
<keyword evidence="7" id="KW-0032">Aminotransferase</keyword>
<keyword evidence="4" id="KW-0238">DNA-binding</keyword>
<name>A0ABT3PL72_9BACT</name>
<accession>A0ABT3PL72</accession>
<organism evidence="7 8">
    <name type="scientific">Fodinibius salsisoli</name>
    <dbReference type="NCBI Taxonomy" id="2820877"/>
    <lineage>
        <taxon>Bacteria</taxon>
        <taxon>Pseudomonadati</taxon>
        <taxon>Balneolota</taxon>
        <taxon>Balneolia</taxon>
        <taxon>Balneolales</taxon>
        <taxon>Balneolaceae</taxon>
        <taxon>Fodinibius</taxon>
    </lineage>
</organism>
<dbReference type="InterPro" id="IPR004839">
    <property type="entry name" value="Aminotransferase_I/II_large"/>
</dbReference>
<dbReference type="Pfam" id="PF00155">
    <property type="entry name" value="Aminotran_1_2"/>
    <property type="match status" value="1"/>
</dbReference>
<keyword evidence="5" id="KW-0804">Transcription</keyword>
<evidence type="ECO:0000256" key="1">
    <source>
        <dbReference type="ARBA" id="ARBA00005384"/>
    </source>
</evidence>
<dbReference type="SUPFAM" id="SSF53383">
    <property type="entry name" value="PLP-dependent transferases"/>
    <property type="match status" value="1"/>
</dbReference>
<dbReference type="InterPro" id="IPR015424">
    <property type="entry name" value="PyrdxlP-dep_Trfase"/>
</dbReference>
<proteinExistence type="inferred from homology"/>
<dbReference type="EMBL" id="JAGGJA010000004">
    <property type="protein sequence ID" value="MCW9706698.1"/>
    <property type="molecule type" value="Genomic_DNA"/>
</dbReference>
<dbReference type="Proteomes" id="UP001207918">
    <property type="component" value="Unassembled WGS sequence"/>
</dbReference>
<dbReference type="RefSeq" id="WP_265765426.1">
    <property type="nucleotide sequence ID" value="NZ_JAGGJA010000004.1"/>
</dbReference>
<comment type="caution">
    <text evidence="7">The sequence shown here is derived from an EMBL/GenBank/DDBJ whole genome shotgun (WGS) entry which is preliminary data.</text>
</comment>
<sequence>MADSLKNTSDDLFLYEHIARTIEKSIQKGALQVGDKLDSVRMLSQKMDVSMSTVYNAYYELEAKGLIESRPRSGYYVKFIPNHELRAPDFRNHTVDVQEITNREIIDEVIQQSITDDYLELSTAVPAPELLPLKKIKRSIQAAYRNDPENGIRYEHHRGNPGLRRLISKQAISWNRTFHEDDIIVTAGCMEALSVSLRAVTSPGDTVVIESPTYYGLFQLLDSMNLNVIEIPGRPDEGINPDRLAEVLKENEVQAVVLIPNFNNPLGSCIPDEAKQQIVDLVAQHEIPLIEDDIYGELFYGDHRPKTCKTYDEEGWVIYCSSFSKTLAPGYRIGWCIPGRFNKDVYYQKYINSVSGPTITQKTIAHFLENGRYDLHLKRLRKALHIQCLKYSKAITDSFPDSTRITQPKGGFVLWIELDEHINAVELYRKAMKQHISISPGHIFSTGDRYQHFIRISFGKPYSENVDQGLKELGNLIKTL</sequence>
<dbReference type="PANTHER" id="PTHR46577">
    <property type="entry name" value="HTH-TYPE TRANSCRIPTIONAL REGULATORY PROTEIN GABR"/>
    <property type="match status" value="1"/>
</dbReference>
<evidence type="ECO:0000256" key="3">
    <source>
        <dbReference type="ARBA" id="ARBA00023015"/>
    </source>
</evidence>
<dbReference type="Gene3D" id="1.10.10.10">
    <property type="entry name" value="Winged helix-like DNA-binding domain superfamily/Winged helix DNA-binding domain"/>
    <property type="match status" value="1"/>
</dbReference>
<dbReference type="CDD" id="cd07377">
    <property type="entry name" value="WHTH_GntR"/>
    <property type="match status" value="1"/>
</dbReference>
<dbReference type="Gene3D" id="3.40.640.10">
    <property type="entry name" value="Type I PLP-dependent aspartate aminotransferase-like (Major domain)"/>
    <property type="match status" value="1"/>
</dbReference>
<feature type="domain" description="HTH gntR-type" evidence="6">
    <location>
        <begin position="12"/>
        <end position="80"/>
    </location>
</feature>
<dbReference type="InterPro" id="IPR000524">
    <property type="entry name" value="Tscrpt_reg_HTH_GntR"/>
</dbReference>
<keyword evidence="3" id="KW-0805">Transcription regulation</keyword>
<dbReference type="InterPro" id="IPR051446">
    <property type="entry name" value="HTH_trans_reg/aminotransferase"/>
</dbReference>
<dbReference type="SUPFAM" id="SSF46785">
    <property type="entry name" value="Winged helix' DNA-binding domain"/>
    <property type="match status" value="1"/>
</dbReference>
<dbReference type="InterPro" id="IPR036390">
    <property type="entry name" value="WH_DNA-bd_sf"/>
</dbReference>
<dbReference type="Gene3D" id="3.90.1150.10">
    <property type="entry name" value="Aspartate Aminotransferase, domain 1"/>
    <property type="match status" value="1"/>
</dbReference>
<dbReference type="InterPro" id="IPR015422">
    <property type="entry name" value="PyrdxlP-dep_Trfase_small"/>
</dbReference>
<dbReference type="CDD" id="cd00609">
    <property type="entry name" value="AAT_like"/>
    <property type="match status" value="1"/>
</dbReference>
<evidence type="ECO:0000313" key="8">
    <source>
        <dbReference type="Proteomes" id="UP001207918"/>
    </source>
</evidence>
<protein>
    <submittedName>
        <fullName evidence="7">PLP-dependent aminotransferase family protein</fullName>
    </submittedName>
</protein>
<gene>
    <name evidence="7" type="ORF">J6I44_07510</name>
</gene>
<evidence type="ECO:0000256" key="4">
    <source>
        <dbReference type="ARBA" id="ARBA00023125"/>
    </source>
</evidence>
<dbReference type="InterPro" id="IPR015421">
    <property type="entry name" value="PyrdxlP-dep_Trfase_major"/>
</dbReference>
<evidence type="ECO:0000259" key="6">
    <source>
        <dbReference type="PROSITE" id="PS50949"/>
    </source>
</evidence>
<keyword evidence="8" id="KW-1185">Reference proteome</keyword>
<comment type="similarity">
    <text evidence="1">In the C-terminal section; belongs to the class-I pyridoxal-phosphate-dependent aminotransferase family.</text>
</comment>